<comment type="caution">
    <text evidence="1">The sequence shown here is derived from an EMBL/GenBank/DDBJ whole genome shotgun (WGS) entry which is preliminary data.</text>
</comment>
<proteinExistence type="predicted"/>
<accession>A0A815THL1</accession>
<evidence type="ECO:0000313" key="1">
    <source>
        <dbReference type="EMBL" id="CAF1508628.1"/>
    </source>
</evidence>
<dbReference type="AlphaFoldDB" id="A0A815THL1"/>
<protein>
    <submittedName>
        <fullName evidence="1">Uncharacterized protein</fullName>
    </submittedName>
</protein>
<sequence length="104" mass="12434">IEIIHNWLCRQDVFDTNSNNNIISTKKKPLINEENSWQHILTKFVCETNEESPFDCSNLIIRQEQQSSEIYINSIKKFYHIGHMKMMIIVNGYMMNIYQQCFIT</sequence>
<name>A0A815THL1_9BILA</name>
<organism evidence="1 2">
    <name type="scientific">Rotaria sordida</name>
    <dbReference type="NCBI Taxonomy" id="392033"/>
    <lineage>
        <taxon>Eukaryota</taxon>
        <taxon>Metazoa</taxon>
        <taxon>Spiralia</taxon>
        <taxon>Gnathifera</taxon>
        <taxon>Rotifera</taxon>
        <taxon>Eurotatoria</taxon>
        <taxon>Bdelloidea</taxon>
        <taxon>Philodinida</taxon>
        <taxon>Philodinidae</taxon>
        <taxon>Rotaria</taxon>
    </lineage>
</organism>
<dbReference type="EMBL" id="CAJNOT010007591">
    <property type="protein sequence ID" value="CAF1508628.1"/>
    <property type="molecule type" value="Genomic_DNA"/>
</dbReference>
<gene>
    <name evidence="1" type="ORF">ZHD862_LOCUS37804</name>
</gene>
<dbReference type="Proteomes" id="UP000663864">
    <property type="component" value="Unassembled WGS sequence"/>
</dbReference>
<evidence type="ECO:0000313" key="2">
    <source>
        <dbReference type="Proteomes" id="UP000663864"/>
    </source>
</evidence>
<feature type="non-terminal residue" evidence="1">
    <location>
        <position position="1"/>
    </location>
</feature>
<reference evidence="1" key="1">
    <citation type="submission" date="2021-02" db="EMBL/GenBank/DDBJ databases">
        <authorList>
            <person name="Nowell W R."/>
        </authorList>
    </citation>
    <scope>NUCLEOTIDE SEQUENCE</scope>
</reference>